<dbReference type="STRING" id="230819.A0A5C3KV91"/>
<accession>A0A5C3KV91</accession>
<dbReference type="OrthoDB" id="3144234at2759"/>
<reference evidence="3 4" key="1">
    <citation type="journal article" date="2019" name="Nat. Ecol. Evol.">
        <title>Megaphylogeny resolves global patterns of mushroom evolution.</title>
        <authorList>
            <person name="Varga T."/>
            <person name="Krizsan K."/>
            <person name="Foldi C."/>
            <person name="Dima B."/>
            <person name="Sanchez-Garcia M."/>
            <person name="Sanchez-Ramirez S."/>
            <person name="Szollosi G.J."/>
            <person name="Szarkandi J.G."/>
            <person name="Papp V."/>
            <person name="Albert L."/>
            <person name="Andreopoulos W."/>
            <person name="Angelini C."/>
            <person name="Antonin V."/>
            <person name="Barry K.W."/>
            <person name="Bougher N.L."/>
            <person name="Buchanan P."/>
            <person name="Buyck B."/>
            <person name="Bense V."/>
            <person name="Catcheside P."/>
            <person name="Chovatia M."/>
            <person name="Cooper J."/>
            <person name="Damon W."/>
            <person name="Desjardin D."/>
            <person name="Finy P."/>
            <person name="Geml J."/>
            <person name="Haridas S."/>
            <person name="Hughes K."/>
            <person name="Justo A."/>
            <person name="Karasinski D."/>
            <person name="Kautmanova I."/>
            <person name="Kiss B."/>
            <person name="Kocsube S."/>
            <person name="Kotiranta H."/>
            <person name="LaButti K.M."/>
            <person name="Lechner B.E."/>
            <person name="Liimatainen K."/>
            <person name="Lipzen A."/>
            <person name="Lukacs Z."/>
            <person name="Mihaltcheva S."/>
            <person name="Morgado L.N."/>
            <person name="Niskanen T."/>
            <person name="Noordeloos M.E."/>
            <person name="Ohm R.A."/>
            <person name="Ortiz-Santana B."/>
            <person name="Ovrebo C."/>
            <person name="Racz N."/>
            <person name="Riley R."/>
            <person name="Savchenko A."/>
            <person name="Shiryaev A."/>
            <person name="Soop K."/>
            <person name="Spirin V."/>
            <person name="Szebenyi C."/>
            <person name="Tomsovsky M."/>
            <person name="Tulloss R.E."/>
            <person name="Uehling J."/>
            <person name="Grigoriev I.V."/>
            <person name="Vagvolgyi C."/>
            <person name="Papp T."/>
            <person name="Martin F.M."/>
            <person name="Miettinen O."/>
            <person name="Hibbett D.S."/>
            <person name="Nagy L.G."/>
        </authorList>
    </citation>
    <scope>NUCLEOTIDE SEQUENCE [LARGE SCALE GENOMIC DNA]</scope>
    <source>
        <strain evidence="3 4">CBS 121175</strain>
    </source>
</reference>
<keyword evidence="4" id="KW-1185">Reference proteome</keyword>
<dbReference type="AlphaFoldDB" id="A0A5C3KV91"/>
<feature type="region of interest" description="Disordered" evidence="1">
    <location>
        <begin position="1"/>
        <end position="49"/>
    </location>
</feature>
<dbReference type="Pfam" id="PF20415">
    <property type="entry name" value="DUF6699"/>
    <property type="match status" value="1"/>
</dbReference>
<dbReference type="InterPro" id="IPR046522">
    <property type="entry name" value="DUF6699"/>
</dbReference>
<sequence length="220" mass="24221">MSRSRVSFGRNDVLIHSGSEGTPSPQMSDSTFESPELASPPTLPNLSLSCGSPLTSPTFKLDDILKVSSPSQLRLFNYDLSRNPDTDPFTPKGSMTAEMLNRRATTPAVPSILVLVNTGSFQWITEIMASQRDKGVTVKDVIWGLYQDFRKPFNPAKLSPEQLALANISLASRTKRLAEKEGLQGTPTLSRIDILGKGHKFAGLAFVPKRGHWELFFEEV</sequence>
<protein>
    <recommendedName>
        <fullName evidence="2">DUF6699 domain-containing protein</fullName>
    </recommendedName>
</protein>
<feature type="domain" description="DUF6699" evidence="2">
    <location>
        <begin position="77"/>
        <end position="207"/>
    </location>
</feature>
<evidence type="ECO:0000259" key="2">
    <source>
        <dbReference type="Pfam" id="PF20415"/>
    </source>
</evidence>
<feature type="compositionally biased region" description="Polar residues" evidence="1">
    <location>
        <begin position="19"/>
        <end position="33"/>
    </location>
</feature>
<dbReference type="Proteomes" id="UP000307440">
    <property type="component" value="Unassembled WGS sequence"/>
</dbReference>
<proteinExistence type="predicted"/>
<evidence type="ECO:0000256" key="1">
    <source>
        <dbReference type="SAM" id="MobiDB-lite"/>
    </source>
</evidence>
<gene>
    <name evidence="3" type="ORF">FA15DRAFT_445572</name>
</gene>
<evidence type="ECO:0000313" key="3">
    <source>
        <dbReference type="EMBL" id="TFK23773.1"/>
    </source>
</evidence>
<evidence type="ECO:0000313" key="4">
    <source>
        <dbReference type="Proteomes" id="UP000307440"/>
    </source>
</evidence>
<dbReference type="EMBL" id="ML210212">
    <property type="protein sequence ID" value="TFK23773.1"/>
    <property type="molecule type" value="Genomic_DNA"/>
</dbReference>
<organism evidence="3 4">
    <name type="scientific">Coprinopsis marcescibilis</name>
    <name type="common">Agaric fungus</name>
    <name type="synonym">Psathyrella marcescibilis</name>
    <dbReference type="NCBI Taxonomy" id="230819"/>
    <lineage>
        <taxon>Eukaryota</taxon>
        <taxon>Fungi</taxon>
        <taxon>Dikarya</taxon>
        <taxon>Basidiomycota</taxon>
        <taxon>Agaricomycotina</taxon>
        <taxon>Agaricomycetes</taxon>
        <taxon>Agaricomycetidae</taxon>
        <taxon>Agaricales</taxon>
        <taxon>Agaricineae</taxon>
        <taxon>Psathyrellaceae</taxon>
        <taxon>Coprinopsis</taxon>
    </lineage>
</organism>
<name>A0A5C3KV91_COPMA</name>